<dbReference type="GO" id="GO:0008017">
    <property type="term" value="F:microtubule binding"/>
    <property type="evidence" value="ECO:0007669"/>
    <property type="project" value="InterPro"/>
</dbReference>
<comment type="similarity">
    <text evidence="6">Belongs to the TRAFAC class myosin-kinesin ATPase superfamily. Kinesin family. KIN-12 subfamily.</text>
</comment>
<dbReference type="PRINTS" id="PR00380">
    <property type="entry name" value="KINESINHEAVY"/>
</dbReference>
<name>N1R4V0_AEGTA</name>
<feature type="binding site" evidence="7">
    <location>
        <begin position="118"/>
        <end position="125"/>
    </location>
    <ligand>
        <name>ATP</name>
        <dbReference type="ChEBI" id="CHEBI:30616"/>
    </ligand>
</feature>
<dbReference type="EnsemblPlants" id="EMT33714">
    <property type="protein sequence ID" value="EMT33714"/>
    <property type="gene ID" value="F775_09191"/>
</dbReference>
<dbReference type="Gene3D" id="3.40.850.10">
    <property type="entry name" value="Kinesin motor domain"/>
    <property type="match status" value="2"/>
</dbReference>
<dbReference type="PROSITE" id="PS00411">
    <property type="entry name" value="KINESIN_MOTOR_1"/>
    <property type="match status" value="1"/>
</dbReference>
<evidence type="ECO:0000256" key="6">
    <source>
        <dbReference type="ARBA" id="ARBA00034488"/>
    </source>
</evidence>
<accession>N1R4V0</accession>
<dbReference type="GO" id="GO:0005874">
    <property type="term" value="C:microtubule"/>
    <property type="evidence" value="ECO:0007669"/>
    <property type="project" value="UniProtKB-KW"/>
</dbReference>
<dbReference type="PANTHER" id="PTHR37739:SF8">
    <property type="entry name" value="KINESIN-LIKE PROTEIN KIN-12D"/>
    <property type="match status" value="1"/>
</dbReference>
<dbReference type="Pfam" id="PF00225">
    <property type="entry name" value="Kinesin"/>
    <property type="match status" value="2"/>
</dbReference>
<dbReference type="ExpressionAtlas" id="N1R4V0">
    <property type="expression patterns" value="baseline"/>
</dbReference>
<dbReference type="GO" id="GO:0007018">
    <property type="term" value="P:microtubule-based movement"/>
    <property type="evidence" value="ECO:0007669"/>
    <property type="project" value="InterPro"/>
</dbReference>
<evidence type="ECO:0000313" key="8">
    <source>
        <dbReference type="EnsemblPlants" id="EMT33714"/>
    </source>
</evidence>
<proteinExistence type="inferred from homology"/>
<dbReference type="InterPro" id="IPR019821">
    <property type="entry name" value="Kinesin_motor_CS"/>
</dbReference>
<dbReference type="SMART" id="SM00129">
    <property type="entry name" value="KISc"/>
    <property type="match status" value="1"/>
</dbReference>
<keyword evidence="3 7" id="KW-0067">ATP-binding</keyword>
<keyword evidence="4" id="KW-0175">Coiled coil</keyword>
<dbReference type="InterPro" id="IPR036961">
    <property type="entry name" value="Kinesin_motor_dom_sf"/>
</dbReference>
<evidence type="ECO:0000256" key="2">
    <source>
        <dbReference type="ARBA" id="ARBA00022741"/>
    </source>
</evidence>
<dbReference type="InterPro" id="IPR001752">
    <property type="entry name" value="Kinesin_motor_dom"/>
</dbReference>
<dbReference type="GO" id="GO:0003777">
    <property type="term" value="F:microtubule motor activity"/>
    <property type="evidence" value="ECO:0007669"/>
    <property type="project" value="InterPro"/>
</dbReference>
<dbReference type="PANTHER" id="PTHR37739">
    <property type="entry name" value="KINESIN-LIKE PROTEIN KIN-12D"/>
    <property type="match status" value="1"/>
</dbReference>
<dbReference type="InterPro" id="IPR044986">
    <property type="entry name" value="KIF15/KIN-12"/>
</dbReference>
<keyword evidence="2 7" id="KW-0547">Nucleotide-binding</keyword>
<reference evidence="8" key="1">
    <citation type="submission" date="2015-06" db="UniProtKB">
        <authorList>
            <consortium name="EnsemblPlants"/>
        </authorList>
    </citation>
    <scope>IDENTIFICATION</scope>
</reference>
<evidence type="ECO:0000256" key="3">
    <source>
        <dbReference type="ARBA" id="ARBA00022840"/>
    </source>
</evidence>
<keyword evidence="5 7" id="KW-0505">Motor protein</keyword>
<organism evidence="8">
    <name type="scientific">Aegilops tauschii</name>
    <name type="common">Tausch's goatgrass</name>
    <name type="synonym">Aegilops squarrosa</name>
    <dbReference type="NCBI Taxonomy" id="37682"/>
    <lineage>
        <taxon>Eukaryota</taxon>
        <taxon>Viridiplantae</taxon>
        <taxon>Streptophyta</taxon>
        <taxon>Embryophyta</taxon>
        <taxon>Tracheophyta</taxon>
        <taxon>Spermatophyta</taxon>
        <taxon>Magnoliopsida</taxon>
        <taxon>Liliopsida</taxon>
        <taxon>Poales</taxon>
        <taxon>Poaceae</taxon>
        <taxon>BOP clade</taxon>
        <taxon>Pooideae</taxon>
        <taxon>Triticodae</taxon>
        <taxon>Triticeae</taxon>
        <taxon>Triticinae</taxon>
        <taxon>Aegilops</taxon>
    </lineage>
</organism>
<evidence type="ECO:0000256" key="7">
    <source>
        <dbReference type="PROSITE-ProRule" id="PRU00283"/>
    </source>
</evidence>
<dbReference type="SUPFAM" id="SSF52540">
    <property type="entry name" value="P-loop containing nucleoside triphosphate hydrolases"/>
    <property type="match status" value="1"/>
</dbReference>
<dbReference type="InterPro" id="IPR027417">
    <property type="entry name" value="P-loop_NTPase"/>
</dbReference>
<sequence>MAARGAPVSFGPATVVSSVEVPQFELREDPSFWMDNNVQVVIRVRPLNNSEKTVHGYNRCLKQESAQTITWIGQPETRFTFDHVACEGVNQEVLFRVAGLPMVENCMAGYNSCVFAYGQTGSGKTYTMLGEISDLEVRPSPERGMTPRIFEFLFARIRALREDIRNGVYVENLTELEVGCVNDIIKLLMQGSMNRKVAATNMNRESSRSHSVFTCIIESTWEKDSTTNLRFARLNLVDLAGSESLVIMSLVDLTNGKQRHVPYRDSRLTFLLQDSLGGNSKTMIIANVSPSLCSGNETLSTLKFAQRARLIQNNAVVNEDASGNVLALQHQIRLLKEELAVLKRHHVTRSLPFSTDIYGRSGGDVDDGSDHMSVDEGNNSDAQSIKSLEDLKISNKQMRSLEETLAGALRRESMAESTIKQLEAEIEQLNRLVSQREEDTRCAKMTLKFREDKINRMEALVHNKLPAESYLLEDNKTLSREIELLRAKVDKNPEVTRFALENIRLSSQLKRYQQFCNEGEREVLLDEVSNIRNQDTEHHSSLASEPETLPKELKRACQELETCRSELQGCLESNKKLTREIADLQKELSTIKMTKREECHFEYGSNARAKMEDCCDEAFMDNTEDILNLQLELDILKTILAEERTVRGEVEERTTTLSDELKAANLRILQACKQSDAIESELNDARSVIEALESQQILLINELDELKKNNQKSFEILKKRGREISRLNTEIDNHRRQGLVASGEPKMQLLKCIENEDSPLQRKLKRMQASLEKANDLNTRYQRDQASDSSAEQEMDEVRRQVEVETTEVIMCLQEELMSLQQQLDASNKNELLAKQSLDELQLERKELNDRLFEVVKENESLSELTKEKEKKIQLLTSGWESLQEDLIALQQQLDASNKNELLAKQSLAELQLERKQLNDRLLEVMEENERFAELIGGKEKKIQLLTNDWESLREELSSLQQQLDASNKYELLAKQSLDELQLERKELNDRLLEVMKENGSFSQLIEEKENKIQLLTNDWESLQEEFLSLQQQFDASNKNELLANQSLDELQQERKQLNDRLLEVMKENESFSALTEEKEKEIQLLTHDWDRLAADIGSFLVEGNASLDEASDQVAFISESFSQRRWVEDQVQKMCQGISDREKLLEELQSRLKEADDIKCDFDLKLRSLRGAMEAINEMHQHERNDQEKAIALLRSQVSEQGQVNQRLELLLDESIRTFVQKEVLEQNYVSSLRGMEEEIHQLKTQLDQSKIHIAHSLSQIKDKEQTFEKLKNEENTILLRMLSDVLKAKGIIHEFGVGFNTLESSFSVDPEVVCQNSDLNLEDRDELKTFGALEAGEQCNADALCQLSKEMESAVYKLQTLQSQMAKLLQEKENVKECLLQSRRTVQDLNSEVLQLKSQMIDQQTRYEARVEELEIKMQGKDNDAATSLVSWHKGIEALESELSETKVLAQQKSFEAFTLIAKFQDAQATIADADSTVKALVEANENAKLQAEKYKQKESSYIVEKNDLLNEISSLKMMLDVKGQNYLDMEKKFESSLLEANEVALELEDGIRCLKNLLSENLEFVSSDVKWMKSKLRQFTELARTWLEESWLEIIGKDCAVSVLHLCHMGILLERITGLHAENGFLQRGICESNSLISTLRQHNDKAKNELEMCSVLKGKLLLDINHSFGRVAKKEQEATELSSRLDSFGKKILHLQAQEEAMLARSSLAAESKEKEELHNQLDEALFLNGMLKDTMLEVLSLPEVNSAIPAKDMKGCNEFELCSWFVNYHHDSIMINAIASDIEFIVLASEVEQEKIQLQTQNLMFTEVLEGLKTEATLWKVDQDLGSLAIYALHEENSNTRIDSENLKRNKDEVMESLLATREENSKLRYVVDSLESNIKSLQTDLDGKAKALMELQCSHAAICKELELKAEVIELGISRENALRSENDLLKHEKLDILCKDQRMFHLVSNIDMEKLSFSFQAYLDQINTEVQKHIDEQLTTVMKFSNDLNLVQLSVEELSTHNSFLQSELARKDELAKGLSFDLSLLQESASVAKDQADQLIELTEAITSLEHEVASKSHDLDNLVSGSQLLEAQVMKSNEKILVLEEQLASTVGELNAVSMENTELRSQLNHIEQTGYSMKEELAHKSNTTERMEEELIELRNLLDERNSFLQNLQNNFSKLSDEKQYCDSQVLLLREKLEMAQAVAEESEAIATEARQIADERKTYAAEKDEEVKLLERSIEELESTIFALENQVGNIKDEAERQRIQREELEVELQRVRHQMSSVPSSGKVKSFAEDGMVDSTDSFRHSREIHTELLSAQESIKILQKEVAEKESEIAQCKSHISELNLHAEAAAREYKQKFMELEAMAHQVNTDNPSTNACSMRPEKISLKPRGSGSPFKCIGLGFVQQVNSEKDEELSAAKQRIVELEGIAASRQREIFMLNAKLATTESMTHDVIRDMLGVKMNMTTWATLVDKQQKISTKESVAYQTEESKESNELMKLKQQLDEFIEERQSWIDEINQRQSELGAARITVEQLRQKEHFMVAEVDLLKAENANYKTIIFNLEDEVKKLTRQQNLQLRINHHAKTKEENILLKKQNEELSAKLQQLGAIVTRTKEKLARYMVSDGKDPHEQIEEEELLRKKLEESEQDRSKLAENLSSLCTSVLKVAGVRNHESETSLLKAMEALNQLQSCISSLESEVEDLRIKLVLKVQCSAGIFLLMDLLSTWTDIFPTKVESPINNECPEKVASYLCPCSSCHTFLLLIRIPELQCNIFEIDGNAFNVSKTQWIVKDNLGDFFVFLGMNYPIVGVGPQIDLENEILPMLRNDFVYICSGLDCMHDHSVDTEADVCQFRFDGQPTVGFQLKQNGWGVPDSILWFVPSLKNVKDWNMDHLASMKEN</sequence>
<keyword evidence="1" id="KW-0493">Microtubule</keyword>
<evidence type="ECO:0000256" key="5">
    <source>
        <dbReference type="ARBA" id="ARBA00023175"/>
    </source>
</evidence>
<dbReference type="GO" id="GO:0005524">
    <property type="term" value="F:ATP binding"/>
    <property type="evidence" value="ECO:0007669"/>
    <property type="project" value="UniProtKB-UniRule"/>
</dbReference>
<evidence type="ECO:0000256" key="1">
    <source>
        <dbReference type="ARBA" id="ARBA00022701"/>
    </source>
</evidence>
<protein>
    <submittedName>
        <fullName evidence="8">Kinesin-like protein KIF15</fullName>
    </submittedName>
</protein>
<dbReference type="PROSITE" id="PS50067">
    <property type="entry name" value="KINESIN_MOTOR_2"/>
    <property type="match status" value="1"/>
</dbReference>
<evidence type="ECO:0000256" key="4">
    <source>
        <dbReference type="ARBA" id="ARBA00023054"/>
    </source>
</evidence>